<evidence type="ECO:0000256" key="1">
    <source>
        <dbReference type="SAM" id="MobiDB-lite"/>
    </source>
</evidence>
<feature type="region of interest" description="Disordered" evidence="1">
    <location>
        <begin position="319"/>
        <end position="349"/>
    </location>
</feature>
<gene>
    <name evidence="2" type="ORF">L227DRAFT_433374</name>
</gene>
<feature type="region of interest" description="Disordered" evidence="1">
    <location>
        <begin position="222"/>
        <end position="267"/>
    </location>
</feature>
<name>A0A5C2SG29_9APHY</name>
<proteinExistence type="predicted"/>
<evidence type="ECO:0000313" key="3">
    <source>
        <dbReference type="Proteomes" id="UP000313359"/>
    </source>
</evidence>
<dbReference type="AlphaFoldDB" id="A0A5C2SG29"/>
<reference evidence="2" key="1">
    <citation type="journal article" date="2018" name="Genome Biol. Evol.">
        <title>Genomics and development of Lentinus tigrinus, a white-rot wood-decaying mushroom with dimorphic fruiting bodies.</title>
        <authorList>
            <person name="Wu B."/>
            <person name="Xu Z."/>
            <person name="Knudson A."/>
            <person name="Carlson A."/>
            <person name="Chen N."/>
            <person name="Kovaka S."/>
            <person name="LaButti K."/>
            <person name="Lipzen A."/>
            <person name="Pennachio C."/>
            <person name="Riley R."/>
            <person name="Schakwitz W."/>
            <person name="Umezawa K."/>
            <person name="Ohm R.A."/>
            <person name="Grigoriev I.V."/>
            <person name="Nagy L.G."/>
            <person name="Gibbons J."/>
            <person name="Hibbett D."/>
        </authorList>
    </citation>
    <scope>NUCLEOTIDE SEQUENCE [LARGE SCALE GENOMIC DNA]</scope>
    <source>
        <strain evidence="2">ALCF2SS1-6</strain>
    </source>
</reference>
<organism evidence="2 3">
    <name type="scientific">Lentinus tigrinus ALCF2SS1-6</name>
    <dbReference type="NCBI Taxonomy" id="1328759"/>
    <lineage>
        <taxon>Eukaryota</taxon>
        <taxon>Fungi</taxon>
        <taxon>Dikarya</taxon>
        <taxon>Basidiomycota</taxon>
        <taxon>Agaricomycotina</taxon>
        <taxon>Agaricomycetes</taxon>
        <taxon>Polyporales</taxon>
        <taxon>Polyporaceae</taxon>
        <taxon>Lentinus</taxon>
    </lineage>
</organism>
<evidence type="ECO:0000313" key="2">
    <source>
        <dbReference type="EMBL" id="RPD62680.1"/>
    </source>
</evidence>
<accession>A0A5C2SG29</accession>
<protein>
    <submittedName>
        <fullName evidence="2">Uncharacterized protein</fullName>
    </submittedName>
</protein>
<feature type="compositionally biased region" description="Low complexity" evidence="1">
    <location>
        <begin position="241"/>
        <end position="253"/>
    </location>
</feature>
<dbReference type="EMBL" id="ML122258">
    <property type="protein sequence ID" value="RPD62680.1"/>
    <property type="molecule type" value="Genomic_DNA"/>
</dbReference>
<sequence>MCRGVCQCRQCPRLDCLARTDILLWGTVADALSNTWLGLCQAQSALERMVHNCGCRPWVAGFSVVYRPERSSLSVHRIHTPLFLSTSQNHPTMPTTHASAPSDAKSPDAMCKGCARGVRLPQELCTNCQAVWSSRDVDMGLNEGGHVDTTPLLGLSGREGLYYHDVKSLHWPEEVTPRMGAVPVPYVPQQQQLGVVSTACRAQRQLEPQHAAAQQVLIVHDATPPNPSWSSRPRGRPGPLPSTASPTASPSSPQGNIPGGTTPRAHNGTTIRDLLAAAAYLERCSQQPPAGQVGHTGVPAQAGHPQLQNAGARLAIAGSTSVHAAQPQGSVASYHAPGAGARDSRPQHS</sequence>
<keyword evidence="3" id="KW-1185">Reference proteome</keyword>
<feature type="compositionally biased region" description="Polar residues" evidence="1">
    <location>
        <begin position="319"/>
        <end position="331"/>
    </location>
</feature>
<dbReference type="Proteomes" id="UP000313359">
    <property type="component" value="Unassembled WGS sequence"/>
</dbReference>